<organism evidence="10 11">
    <name type="scientific">Sulfodiicoccus acidiphilus</name>
    <dbReference type="NCBI Taxonomy" id="1670455"/>
    <lineage>
        <taxon>Archaea</taxon>
        <taxon>Thermoproteota</taxon>
        <taxon>Thermoprotei</taxon>
        <taxon>Sulfolobales</taxon>
        <taxon>Sulfolobaceae</taxon>
        <taxon>Sulfodiicoccus</taxon>
    </lineage>
</organism>
<keyword evidence="4" id="KW-0479">Metal-binding</keyword>
<dbReference type="GO" id="GO:0005737">
    <property type="term" value="C:cytoplasm"/>
    <property type="evidence" value="ECO:0007669"/>
    <property type="project" value="TreeGrafter"/>
</dbReference>
<keyword evidence="5" id="KW-0547">Nucleotide-binding</keyword>
<evidence type="ECO:0000256" key="8">
    <source>
        <dbReference type="ARBA" id="ARBA00047359"/>
    </source>
</evidence>
<dbReference type="PANTHER" id="PTHR11405:SF53">
    <property type="entry name" value="CARBAMOYL-PHOSPHATE SYNTHASE [AMMONIA], MITOCHONDRIAL"/>
    <property type="match status" value="1"/>
</dbReference>
<sequence>MEIPRKVLVVGSGPIKVAEAAEFDYSGTQALKALKEEGIETILVNSNVATVQTSYKFTDKLYLQPVSWWSVEKVIEKERPDAIVVSFGDKRPSTLEWTYTIRGFSRDTL</sequence>
<comment type="pathway">
    <text evidence="1">Pyrimidine metabolism; UMP biosynthesis via de novo pathway; (S)-dihydroorotate from bicarbonate: step 1/3.</text>
</comment>
<evidence type="ECO:0000313" key="11">
    <source>
        <dbReference type="Proteomes" id="UP000276741"/>
    </source>
</evidence>
<evidence type="ECO:0000313" key="10">
    <source>
        <dbReference type="EMBL" id="BBD71749.1"/>
    </source>
</evidence>
<dbReference type="KEGG" id="sacd:HS1genome_0138"/>
<dbReference type="FunFam" id="3.40.50.20:FF:000001">
    <property type="entry name" value="Carbamoyl-phosphate synthase large chain"/>
    <property type="match status" value="1"/>
</dbReference>
<evidence type="ECO:0000256" key="7">
    <source>
        <dbReference type="ARBA" id="ARBA00023211"/>
    </source>
</evidence>
<keyword evidence="6" id="KW-0067">ATP-binding</keyword>
<dbReference type="SUPFAM" id="SSF52440">
    <property type="entry name" value="PreATP-grasp domain"/>
    <property type="match status" value="1"/>
</dbReference>
<dbReference type="GO" id="GO:0004087">
    <property type="term" value="F:carbamoyl-phosphate synthase (ammonia) activity"/>
    <property type="evidence" value="ECO:0007669"/>
    <property type="project" value="UniProtKB-EC"/>
</dbReference>
<dbReference type="PANTHER" id="PTHR11405">
    <property type="entry name" value="CARBAMOYLTRANSFERASE FAMILY MEMBER"/>
    <property type="match status" value="1"/>
</dbReference>
<evidence type="ECO:0000259" key="9">
    <source>
        <dbReference type="Pfam" id="PF25596"/>
    </source>
</evidence>
<evidence type="ECO:0000256" key="6">
    <source>
        <dbReference type="ARBA" id="ARBA00022840"/>
    </source>
</evidence>
<evidence type="ECO:0000256" key="2">
    <source>
        <dbReference type="ARBA" id="ARBA00009799"/>
    </source>
</evidence>
<name>A0A348B0P7_9CREN</name>
<keyword evidence="3" id="KW-0436">Ligase</keyword>
<reference evidence="11" key="1">
    <citation type="submission" date="2018-04" db="EMBL/GenBank/DDBJ databases">
        <title>Complete genome sequence of Sulfodiicoccus acidiphilus strain HS-1.</title>
        <authorList>
            <person name="Sakai H.D."/>
            <person name="Kurosawa N."/>
        </authorList>
    </citation>
    <scope>NUCLEOTIDE SEQUENCE [LARGE SCALE GENOMIC DNA]</scope>
    <source>
        <strain evidence="11">HS-1</strain>
    </source>
</reference>
<accession>A0A348B0P7</accession>
<gene>
    <name evidence="10" type="ORF">HS1genome_0138</name>
</gene>
<comment type="similarity">
    <text evidence="2">Belongs to the CarB family.</text>
</comment>
<comment type="catalytic activity">
    <reaction evidence="8">
        <text>hydrogencarbonate + NH4(+) + 2 ATP = carbamoyl phosphate + 2 ADP + phosphate + 2 H(+)</text>
        <dbReference type="Rhea" id="RHEA:18029"/>
        <dbReference type="ChEBI" id="CHEBI:15378"/>
        <dbReference type="ChEBI" id="CHEBI:17544"/>
        <dbReference type="ChEBI" id="CHEBI:28938"/>
        <dbReference type="ChEBI" id="CHEBI:30616"/>
        <dbReference type="ChEBI" id="CHEBI:43474"/>
        <dbReference type="ChEBI" id="CHEBI:58228"/>
        <dbReference type="ChEBI" id="CHEBI:456216"/>
        <dbReference type="EC" id="6.3.4.16"/>
    </reaction>
</comment>
<dbReference type="GO" id="GO:0004088">
    <property type="term" value="F:carbamoyl-phosphate synthase (glutamine-hydrolyzing) activity"/>
    <property type="evidence" value="ECO:0007669"/>
    <property type="project" value="TreeGrafter"/>
</dbReference>
<evidence type="ECO:0000256" key="5">
    <source>
        <dbReference type="ARBA" id="ARBA00022741"/>
    </source>
</evidence>
<dbReference type="GO" id="GO:0006541">
    <property type="term" value="P:glutamine metabolic process"/>
    <property type="evidence" value="ECO:0007669"/>
    <property type="project" value="TreeGrafter"/>
</dbReference>
<dbReference type="GO" id="GO:0005524">
    <property type="term" value="F:ATP binding"/>
    <property type="evidence" value="ECO:0007669"/>
    <property type="project" value="UniProtKB-KW"/>
</dbReference>
<feature type="domain" description="Carbamoyl phosphate synthase preATP-grasp" evidence="9">
    <location>
        <begin position="5"/>
        <end position="95"/>
    </location>
</feature>
<dbReference type="InterPro" id="IPR058047">
    <property type="entry name" value="CPSase_preATP-grasp"/>
</dbReference>
<dbReference type="Proteomes" id="UP000276741">
    <property type="component" value="Chromosome"/>
</dbReference>
<evidence type="ECO:0000256" key="3">
    <source>
        <dbReference type="ARBA" id="ARBA00022598"/>
    </source>
</evidence>
<keyword evidence="7" id="KW-0464">Manganese</keyword>
<dbReference type="InterPro" id="IPR016185">
    <property type="entry name" value="PreATP-grasp_dom_sf"/>
</dbReference>
<dbReference type="Gene3D" id="3.40.50.20">
    <property type="match status" value="1"/>
</dbReference>
<dbReference type="AlphaFoldDB" id="A0A348B0P7"/>
<dbReference type="Pfam" id="PF25596">
    <property type="entry name" value="CPSase_L_D1"/>
    <property type="match status" value="1"/>
</dbReference>
<keyword evidence="11" id="KW-1185">Reference proteome</keyword>
<evidence type="ECO:0000256" key="4">
    <source>
        <dbReference type="ARBA" id="ARBA00022723"/>
    </source>
</evidence>
<dbReference type="EMBL" id="AP018553">
    <property type="protein sequence ID" value="BBD71749.1"/>
    <property type="molecule type" value="Genomic_DNA"/>
</dbReference>
<evidence type="ECO:0000256" key="1">
    <source>
        <dbReference type="ARBA" id="ARBA00004812"/>
    </source>
</evidence>
<protein>
    <recommendedName>
        <fullName evidence="9">Carbamoyl phosphate synthase preATP-grasp domain-containing protein</fullName>
    </recommendedName>
</protein>
<dbReference type="GO" id="GO:0046872">
    <property type="term" value="F:metal ion binding"/>
    <property type="evidence" value="ECO:0007669"/>
    <property type="project" value="UniProtKB-KW"/>
</dbReference>
<proteinExistence type="inferred from homology"/>